<dbReference type="OrthoDB" id="280278at2"/>
<evidence type="ECO:0000313" key="8">
    <source>
        <dbReference type="EMBL" id="AFZ07964.1"/>
    </source>
</evidence>
<comment type="catalytic activity">
    <reaction evidence="1 5 6">
        <text>[protein]-peptidylproline (omega=180) = [protein]-peptidylproline (omega=0)</text>
        <dbReference type="Rhea" id="RHEA:16237"/>
        <dbReference type="Rhea" id="RHEA-COMP:10747"/>
        <dbReference type="Rhea" id="RHEA-COMP:10748"/>
        <dbReference type="ChEBI" id="CHEBI:83833"/>
        <dbReference type="ChEBI" id="CHEBI:83834"/>
        <dbReference type="EC" id="5.2.1.8"/>
    </reaction>
</comment>
<feature type="domain" description="PPIase FKBP-type" evidence="7">
    <location>
        <begin position="106"/>
        <end position="194"/>
    </location>
</feature>
<dbReference type="FunFam" id="3.10.50.40:FF:000047">
    <property type="entry name" value="Peptidylprolyl isomerase"/>
    <property type="match status" value="1"/>
</dbReference>
<evidence type="ECO:0000256" key="6">
    <source>
        <dbReference type="RuleBase" id="RU003915"/>
    </source>
</evidence>
<dbReference type="RefSeq" id="WP_015177223.1">
    <property type="nucleotide sequence ID" value="NC_019729.1"/>
</dbReference>
<dbReference type="STRING" id="179408.Osc7112_3600"/>
<sequence length="195" mass="20547" precursor="true">MRGVLVSLGVMLVCFVFLIVAQMGGSGSQAVAAELNNLLPETAIEKLSAPSLNEDSLLVADATLPEVPATIAGNNMTDNTEKTVTTDSGLKYVELKEGNGATPKTGQRVVVHYTGTLEDGTKFDSSRDRNSPFEFKIGVGQVIKGWDEGVGMMKVGDRRKLIIPPELGYGARGAGGVIPPNATLIFDVELLKIAG</sequence>
<evidence type="ECO:0000256" key="5">
    <source>
        <dbReference type="PROSITE-ProRule" id="PRU00277"/>
    </source>
</evidence>
<dbReference type="InterPro" id="IPR001179">
    <property type="entry name" value="PPIase_FKBP_dom"/>
</dbReference>
<dbReference type="InterPro" id="IPR046357">
    <property type="entry name" value="PPIase_dom_sf"/>
</dbReference>
<dbReference type="eggNOG" id="COG0545">
    <property type="taxonomic scope" value="Bacteria"/>
</dbReference>
<dbReference type="Gene3D" id="3.10.50.40">
    <property type="match status" value="1"/>
</dbReference>
<gene>
    <name evidence="8" type="ORF">Osc7112_3600</name>
</gene>
<keyword evidence="9" id="KW-1185">Reference proteome</keyword>
<evidence type="ECO:0000256" key="4">
    <source>
        <dbReference type="ARBA" id="ARBA00023235"/>
    </source>
</evidence>
<dbReference type="AlphaFoldDB" id="K9VKB7"/>
<dbReference type="EMBL" id="CP003614">
    <property type="protein sequence ID" value="AFZ07964.1"/>
    <property type="molecule type" value="Genomic_DNA"/>
</dbReference>
<reference evidence="8 9" key="1">
    <citation type="submission" date="2012-05" db="EMBL/GenBank/DDBJ databases">
        <title>Finished chromosome of genome of Oscillatoria sp. PCC 7112.</title>
        <authorList>
            <consortium name="US DOE Joint Genome Institute"/>
            <person name="Gugger M."/>
            <person name="Coursin T."/>
            <person name="Rippka R."/>
            <person name="Tandeau De Marsac N."/>
            <person name="Huntemann M."/>
            <person name="Wei C.-L."/>
            <person name="Han J."/>
            <person name="Detter J.C."/>
            <person name="Han C."/>
            <person name="Tapia R."/>
            <person name="Davenport K."/>
            <person name="Daligault H."/>
            <person name="Erkkila T."/>
            <person name="Gu W."/>
            <person name="Munk A.C.C."/>
            <person name="Teshima H."/>
            <person name="Xu Y."/>
            <person name="Chain P."/>
            <person name="Chen A."/>
            <person name="Krypides N."/>
            <person name="Mavromatis K."/>
            <person name="Markowitz V."/>
            <person name="Szeto E."/>
            <person name="Ivanova N."/>
            <person name="Mikhailova N."/>
            <person name="Ovchinnikova G."/>
            <person name="Pagani I."/>
            <person name="Pati A."/>
            <person name="Goodwin L."/>
            <person name="Peters L."/>
            <person name="Pitluck S."/>
            <person name="Woyke T."/>
            <person name="Kerfeld C."/>
        </authorList>
    </citation>
    <scope>NUCLEOTIDE SEQUENCE [LARGE SCALE GENOMIC DNA]</scope>
    <source>
        <strain evidence="8 9">PCC 7112</strain>
    </source>
</reference>
<accession>K9VKB7</accession>
<keyword evidence="3 5" id="KW-0697">Rotamase</keyword>
<dbReference type="KEGG" id="oni:Osc7112_3600"/>
<dbReference type="HOGENOM" id="CLU_013615_7_2_3"/>
<evidence type="ECO:0000256" key="2">
    <source>
        <dbReference type="ARBA" id="ARBA00006577"/>
    </source>
</evidence>
<dbReference type="GO" id="GO:0003755">
    <property type="term" value="F:peptidyl-prolyl cis-trans isomerase activity"/>
    <property type="evidence" value="ECO:0007669"/>
    <property type="project" value="UniProtKB-UniRule"/>
</dbReference>
<dbReference type="SUPFAM" id="SSF54534">
    <property type="entry name" value="FKBP-like"/>
    <property type="match status" value="1"/>
</dbReference>
<dbReference type="PANTHER" id="PTHR43811:SF19">
    <property type="entry name" value="39 KDA FK506-BINDING NUCLEAR PROTEIN"/>
    <property type="match status" value="1"/>
</dbReference>
<dbReference type="PANTHER" id="PTHR43811">
    <property type="entry name" value="FKBP-TYPE PEPTIDYL-PROLYL CIS-TRANS ISOMERASE FKPA"/>
    <property type="match status" value="1"/>
</dbReference>
<proteinExistence type="inferred from homology"/>
<evidence type="ECO:0000313" key="9">
    <source>
        <dbReference type="Proteomes" id="UP000010478"/>
    </source>
</evidence>
<dbReference type="PROSITE" id="PS50059">
    <property type="entry name" value="FKBP_PPIASE"/>
    <property type="match status" value="1"/>
</dbReference>
<evidence type="ECO:0000256" key="1">
    <source>
        <dbReference type="ARBA" id="ARBA00000971"/>
    </source>
</evidence>
<organism evidence="8 9">
    <name type="scientific">Phormidium nigroviride PCC 7112</name>
    <dbReference type="NCBI Taxonomy" id="179408"/>
    <lineage>
        <taxon>Bacteria</taxon>
        <taxon>Bacillati</taxon>
        <taxon>Cyanobacteriota</taxon>
        <taxon>Cyanophyceae</taxon>
        <taxon>Oscillatoriophycideae</taxon>
        <taxon>Oscillatoriales</taxon>
        <taxon>Oscillatoriaceae</taxon>
        <taxon>Phormidium</taxon>
    </lineage>
</organism>
<evidence type="ECO:0000256" key="3">
    <source>
        <dbReference type="ARBA" id="ARBA00023110"/>
    </source>
</evidence>
<comment type="similarity">
    <text evidence="2 6">Belongs to the FKBP-type PPIase family.</text>
</comment>
<dbReference type="Proteomes" id="UP000010478">
    <property type="component" value="Chromosome"/>
</dbReference>
<dbReference type="Pfam" id="PF00254">
    <property type="entry name" value="FKBP_C"/>
    <property type="match status" value="1"/>
</dbReference>
<dbReference type="EC" id="5.2.1.8" evidence="6"/>
<keyword evidence="4 5" id="KW-0413">Isomerase</keyword>
<protein>
    <recommendedName>
        <fullName evidence="6">Peptidyl-prolyl cis-trans isomerase</fullName>
        <ecNumber evidence="6">5.2.1.8</ecNumber>
    </recommendedName>
</protein>
<evidence type="ECO:0000259" key="7">
    <source>
        <dbReference type="PROSITE" id="PS50059"/>
    </source>
</evidence>
<name>K9VKB7_9CYAN</name>